<dbReference type="EMBL" id="NESQ01000206">
    <property type="protein sequence ID" value="PUU76031.1"/>
    <property type="molecule type" value="Genomic_DNA"/>
</dbReference>
<comment type="caution">
    <text evidence="2">The sequence shown here is derived from an EMBL/GenBank/DDBJ whole genome shotgun (WGS) entry which is preliminary data.</text>
</comment>
<feature type="compositionally biased region" description="Polar residues" evidence="1">
    <location>
        <begin position="1"/>
        <end position="22"/>
    </location>
</feature>
<accession>A0A2T6ZKL7</accession>
<protein>
    <submittedName>
        <fullName evidence="2">Uncharacterized protein</fullName>
    </submittedName>
</protein>
<sequence>MQCANSTKPLLNTQQASPTNLSERIPTTPVHNTITCIYYTVKNDHFQCDLIQRVFRKKKCFHAPRSPSKARTQCSAASSLSSALRKRQGQEIRNDPPPKKKSPPIIPNSRCYEIKLFLAQIAAINTMPTRKCPWWTLIHSEQNRALNSPRFNNTSKNG</sequence>
<feature type="region of interest" description="Disordered" evidence="1">
    <location>
        <begin position="65"/>
        <end position="106"/>
    </location>
</feature>
<dbReference type="AlphaFoldDB" id="A0A2T6ZKL7"/>
<reference evidence="2 3" key="1">
    <citation type="submission" date="2017-04" db="EMBL/GenBank/DDBJ databases">
        <title>Draft genome sequence of Tuber borchii Vittad., a whitish edible truffle.</title>
        <authorList>
            <consortium name="DOE Joint Genome Institute"/>
            <person name="Murat C."/>
            <person name="Kuo A."/>
            <person name="Barry K.W."/>
            <person name="Clum A."/>
            <person name="Dockter R.B."/>
            <person name="Fauchery L."/>
            <person name="Iotti M."/>
            <person name="Kohler A."/>
            <person name="Labutti K."/>
            <person name="Lindquist E.A."/>
            <person name="Lipzen A."/>
            <person name="Ohm R.A."/>
            <person name="Wang M."/>
            <person name="Grigoriev I.V."/>
            <person name="Zambonelli A."/>
            <person name="Martin F.M."/>
        </authorList>
    </citation>
    <scope>NUCLEOTIDE SEQUENCE [LARGE SCALE GENOMIC DNA]</scope>
    <source>
        <strain evidence="2 3">Tbo3840</strain>
    </source>
</reference>
<keyword evidence="3" id="KW-1185">Reference proteome</keyword>
<organism evidence="2 3">
    <name type="scientific">Tuber borchii</name>
    <name type="common">White truffle</name>
    <dbReference type="NCBI Taxonomy" id="42251"/>
    <lineage>
        <taxon>Eukaryota</taxon>
        <taxon>Fungi</taxon>
        <taxon>Dikarya</taxon>
        <taxon>Ascomycota</taxon>
        <taxon>Pezizomycotina</taxon>
        <taxon>Pezizomycetes</taxon>
        <taxon>Pezizales</taxon>
        <taxon>Tuberaceae</taxon>
        <taxon>Tuber</taxon>
    </lineage>
</organism>
<proteinExistence type="predicted"/>
<evidence type="ECO:0000256" key="1">
    <source>
        <dbReference type="SAM" id="MobiDB-lite"/>
    </source>
</evidence>
<evidence type="ECO:0000313" key="2">
    <source>
        <dbReference type="EMBL" id="PUU76031.1"/>
    </source>
</evidence>
<gene>
    <name evidence="2" type="ORF">B9Z19DRAFT_286738</name>
</gene>
<feature type="compositionally biased region" description="Basic and acidic residues" evidence="1">
    <location>
        <begin position="88"/>
        <end position="98"/>
    </location>
</feature>
<evidence type="ECO:0000313" key="3">
    <source>
        <dbReference type="Proteomes" id="UP000244722"/>
    </source>
</evidence>
<name>A0A2T6ZKL7_TUBBO</name>
<feature type="region of interest" description="Disordered" evidence="1">
    <location>
        <begin position="1"/>
        <end position="25"/>
    </location>
</feature>
<dbReference type="Proteomes" id="UP000244722">
    <property type="component" value="Unassembled WGS sequence"/>
</dbReference>